<accession>A0A4Y2J2I2</accession>
<keyword evidence="2" id="KW-1185">Reference proteome</keyword>
<evidence type="ECO:0000313" key="1">
    <source>
        <dbReference type="EMBL" id="GBM83948.1"/>
    </source>
</evidence>
<sequence length="93" mass="10591">MCMWGIAMFGYRWRWLIGRLAQLLVSLGLLYVNESVLRDDLEKECPLKTNECEIPVNSDLDLVSRIATVAATICEKPALFENVLQSMRCKCHG</sequence>
<gene>
    <name evidence="1" type="ORF">AVEN_74047_1</name>
</gene>
<protein>
    <submittedName>
        <fullName evidence="1">Uncharacterized protein</fullName>
    </submittedName>
</protein>
<dbReference type="OrthoDB" id="1077582at2759"/>
<dbReference type="EMBL" id="BGPR01003121">
    <property type="protein sequence ID" value="GBM83948.1"/>
    <property type="molecule type" value="Genomic_DNA"/>
</dbReference>
<comment type="caution">
    <text evidence="1">The sequence shown here is derived from an EMBL/GenBank/DDBJ whole genome shotgun (WGS) entry which is preliminary data.</text>
</comment>
<evidence type="ECO:0000313" key="2">
    <source>
        <dbReference type="Proteomes" id="UP000499080"/>
    </source>
</evidence>
<dbReference type="AlphaFoldDB" id="A0A4Y2J2I2"/>
<dbReference type="Proteomes" id="UP000499080">
    <property type="component" value="Unassembled WGS sequence"/>
</dbReference>
<reference evidence="1 2" key="1">
    <citation type="journal article" date="2019" name="Sci. Rep.">
        <title>Orb-weaving spider Araneus ventricosus genome elucidates the spidroin gene catalogue.</title>
        <authorList>
            <person name="Kono N."/>
            <person name="Nakamura H."/>
            <person name="Ohtoshi R."/>
            <person name="Moran D.A.P."/>
            <person name="Shinohara A."/>
            <person name="Yoshida Y."/>
            <person name="Fujiwara M."/>
            <person name="Mori M."/>
            <person name="Tomita M."/>
            <person name="Arakawa K."/>
        </authorList>
    </citation>
    <scope>NUCLEOTIDE SEQUENCE [LARGE SCALE GENOMIC DNA]</scope>
</reference>
<proteinExistence type="predicted"/>
<name>A0A4Y2J2I2_ARAVE</name>
<organism evidence="1 2">
    <name type="scientific">Araneus ventricosus</name>
    <name type="common">Orbweaver spider</name>
    <name type="synonym">Epeira ventricosa</name>
    <dbReference type="NCBI Taxonomy" id="182803"/>
    <lineage>
        <taxon>Eukaryota</taxon>
        <taxon>Metazoa</taxon>
        <taxon>Ecdysozoa</taxon>
        <taxon>Arthropoda</taxon>
        <taxon>Chelicerata</taxon>
        <taxon>Arachnida</taxon>
        <taxon>Araneae</taxon>
        <taxon>Araneomorphae</taxon>
        <taxon>Entelegynae</taxon>
        <taxon>Araneoidea</taxon>
        <taxon>Araneidae</taxon>
        <taxon>Araneus</taxon>
    </lineage>
</organism>